<reference evidence="1 2" key="1">
    <citation type="journal article" date="2017" name="Nat. Microbiol.">
        <title>Natural product diversity associated with the nematode symbionts Photorhabdus and Xenorhabdus.</title>
        <authorList>
            <person name="Tobias N.J."/>
            <person name="Wolff H."/>
            <person name="Djahanschiri B."/>
            <person name="Grundmann F."/>
            <person name="Kronenwerth M."/>
            <person name="Shi Y.M."/>
            <person name="Simonyi S."/>
            <person name="Grun P."/>
            <person name="Shapiro-Ilan D."/>
            <person name="Pidot S.J."/>
            <person name="Stinear T.P."/>
            <person name="Ebersberger I."/>
            <person name="Bode H.B."/>
        </authorList>
    </citation>
    <scope>NUCLEOTIDE SEQUENCE [LARGE SCALE GENOMIC DNA]</scope>
    <source>
        <strain evidence="1 2">DSM 17903</strain>
    </source>
</reference>
<proteinExistence type="predicted"/>
<accession>A0A2G0Q1I1</accession>
<organism evidence="1 2">
    <name type="scientific">Xenorhabdus hominickii</name>
    <dbReference type="NCBI Taxonomy" id="351679"/>
    <lineage>
        <taxon>Bacteria</taxon>
        <taxon>Pseudomonadati</taxon>
        <taxon>Pseudomonadota</taxon>
        <taxon>Gammaproteobacteria</taxon>
        <taxon>Enterobacterales</taxon>
        <taxon>Morganellaceae</taxon>
        <taxon>Xenorhabdus</taxon>
    </lineage>
</organism>
<comment type="caution">
    <text evidence="1">The sequence shown here is derived from an EMBL/GenBank/DDBJ whole genome shotgun (WGS) entry which is preliminary data.</text>
</comment>
<dbReference type="EMBL" id="NJAI01000007">
    <property type="protein sequence ID" value="PHM53072.1"/>
    <property type="molecule type" value="Genomic_DNA"/>
</dbReference>
<name>A0A2G0Q1I1_XENHO</name>
<evidence type="ECO:0000313" key="1">
    <source>
        <dbReference type="EMBL" id="PHM53072.1"/>
    </source>
</evidence>
<dbReference type="RefSeq" id="WP_145957481.1">
    <property type="nucleotide sequence ID" value="NZ_CAWNQJ010000101.1"/>
</dbReference>
<gene>
    <name evidence="1" type="ORF">Xhom_03956</name>
</gene>
<evidence type="ECO:0000313" key="2">
    <source>
        <dbReference type="Proteomes" id="UP000225433"/>
    </source>
</evidence>
<dbReference type="Proteomes" id="UP000225433">
    <property type="component" value="Unassembled WGS sequence"/>
</dbReference>
<sequence>MLFTVRSGRYHPERVGLYQRNFIYLPWIRLHHGQPCALGCTGRIILSPSREVSPTKKQLLLQAIQSEIMSIVDLLYDGPAKWDDSVYRPAQMVFLPDERAQFWSFGGAEVDVDTLLTTVPVPTEIPDETEHDDLTRLVDLENIDNNMFDDLRSALWHSSLLQHAENYPSWAAMGNRLA</sequence>
<dbReference type="AlphaFoldDB" id="A0A2G0Q1I1"/>
<protein>
    <submittedName>
        <fullName evidence="1">ATPase</fullName>
    </submittedName>
</protein>